<accession>A0A1E1KRJ6</accession>
<protein>
    <submittedName>
        <fullName evidence="1">Uncharacterized protein</fullName>
    </submittedName>
</protein>
<gene>
    <name evidence="1" type="ORF">RCO7_14612</name>
</gene>
<sequence length="110" mass="12621">MQHILSAKAIVKLAPTKTCALLPSSLKVDLTLAIRSIESWYQTLLQQTRYQGFYNVKTAVVHTWFLTFILLPTDANFCTTRTLRCRMPLFYTRSKCDTTYLSTSPQCYAT</sequence>
<name>A0A1E1KRJ6_9HELO</name>
<dbReference type="AlphaFoldDB" id="A0A1E1KRJ6"/>
<evidence type="ECO:0000313" key="2">
    <source>
        <dbReference type="Proteomes" id="UP000178129"/>
    </source>
</evidence>
<dbReference type="Proteomes" id="UP000178129">
    <property type="component" value="Unassembled WGS sequence"/>
</dbReference>
<dbReference type="InParanoid" id="A0A1E1KRJ6"/>
<reference evidence="2" key="1">
    <citation type="submission" date="2016-03" db="EMBL/GenBank/DDBJ databases">
        <authorList>
            <person name="Ploux O."/>
        </authorList>
    </citation>
    <scope>NUCLEOTIDE SEQUENCE [LARGE SCALE GENOMIC DNA]</scope>
    <source>
        <strain evidence="2">UK7</strain>
    </source>
</reference>
<keyword evidence="2" id="KW-1185">Reference proteome</keyword>
<evidence type="ECO:0000313" key="1">
    <source>
        <dbReference type="EMBL" id="CZT00635.1"/>
    </source>
</evidence>
<comment type="caution">
    <text evidence="1">The sequence shown here is derived from an EMBL/GenBank/DDBJ whole genome shotgun (WGS) entry which is preliminary data.</text>
</comment>
<proteinExistence type="predicted"/>
<dbReference type="EMBL" id="FJUW01000020">
    <property type="protein sequence ID" value="CZT00635.1"/>
    <property type="molecule type" value="Genomic_DNA"/>
</dbReference>
<organism evidence="1 2">
    <name type="scientific">Rhynchosporium graminicola</name>
    <dbReference type="NCBI Taxonomy" id="2792576"/>
    <lineage>
        <taxon>Eukaryota</taxon>
        <taxon>Fungi</taxon>
        <taxon>Dikarya</taxon>
        <taxon>Ascomycota</taxon>
        <taxon>Pezizomycotina</taxon>
        <taxon>Leotiomycetes</taxon>
        <taxon>Helotiales</taxon>
        <taxon>Ploettnerulaceae</taxon>
        <taxon>Rhynchosporium</taxon>
    </lineage>
</organism>